<keyword evidence="10" id="KW-0966">Cell projection</keyword>
<evidence type="ECO:0000256" key="9">
    <source>
        <dbReference type="ARBA" id="ARBA00023212"/>
    </source>
</evidence>
<accession>A0A9Q1J089</accession>
<gene>
    <name evidence="16" type="ORF">SKAU_G00120880</name>
</gene>
<evidence type="ECO:0000256" key="2">
    <source>
        <dbReference type="ARBA" id="ARBA00010156"/>
    </source>
</evidence>
<keyword evidence="13" id="KW-0175">Coiled coil</keyword>
<keyword evidence="4" id="KW-0963">Cytoplasm</keyword>
<dbReference type="SMART" id="SM01375">
    <property type="entry name" value="Dynein_light"/>
    <property type="match status" value="1"/>
</dbReference>
<dbReference type="GO" id="GO:0005930">
    <property type="term" value="C:axoneme"/>
    <property type="evidence" value="ECO:0007669"/>
    <property type="project" value="UniProtKB-SubCell"/>
</dbReference>
<comment type="subunit">
    <text evidence="3">Consists of at least two heavy chains and a number of intermediate and light chains.</text>
</comment>
<evidence type="ECO:0000313" key="16">
    <source>
        <dbReference type="EMBL" id="KAJ8363257.1"/>
    </source>
</evidence>
<feature type="compositionally biased region" description="Gly residues" evidence="14">
    <location>
        <begin position="256"/>
        <end position="270"/>
    </location>
</feature>
<dbReference type="GO" id="GO:0030286">
    <property type="term" value="C:dynein complex"/>
    <property type="evidence" value="ECO:0007669"/>
    <property type="project" value="UniProtKB-KW"/>
</dbReference>
<evidence type="ECO:0000256" key="10">
    <source>
        <dbReference type="ARBA" id="ARBA00023273"/>
    </source>
</evidence>
<evidence type="ECO:0000256" key="15">
    <source>
        <dbReference type="SAM" id="SignalP"/>
    </source>
</evidence>
<proteinExistence type="inferred from homology"/>
<dbReference type="InterPro" id="IPR037177">
    <property type="entry name" value="DLC_sf"/>
</dbReference>
<dbReference type="Pfam" id="PF01221">
    <property type="entry name" value="Dynein_light"/>
    <property type="match status" value="1"/>
</dbReference>
<dbReference type="InterPro" id="IPR001372">
    <property type="entry name" value="Dynein_light_chain_typ-1/2"/>
</dbReference>
<comment type="similarity">
    <text evidence="2">Belongs to the dynein light chain family.</text>
</comment>
<keyword evidence="17" id="KW-1185">Reference proteome</keyword>
<feature type="signal peptide" evidence="15">
    <location>
        <begin position="1"/>
        <end position="17"/>
    </location>
</feature>
<keyword evidence="6" id="KW-0243">Dynein</keyword>
<dbReference type="FunFam" id="3.30.740.10:FF:000002">
    <property type="entry name" value="Dynein light chain"/>
    <property type="match status" value="1"/>
</dbReference>
<dbReference type="OrthoDB" id="6506078at2759"/>
<evidence type="ECO:0000256" key="5">
    <source>
        <dbReference type="ARBA" id="ARBA00022701"/>
    </source>
</evidence>
<dbReference type="EMBL" id="JAINUF010000004">
    <property type="protein sequence ID" value="KAJ8363257.1"/>
    <property type="molecule type" value="Genomic_DNA"/>
</dbReference>
<organism evidence="16 17">
    <name type="scientific">Synaphobranchus kaupii</name>
    <name type="common">Kaup's arrowtooth eel</name>
    <dbReference type="NCBI Taxonomy" id="118154"/>
    <lineage>
        <taxon>Eukaryota</taxon>
        <taxon>Metazoa</taxon>
        <taxon>Chordata</taxon>
        <taxon>Craniata</taxon>
        <taxon>Vertebrata</taxon>
        <taxon>Euteleostomi</taxon>
        <taxon>Actinopterygii</taxon>
        <taxon>Neopterygii</taxon>
        <taxon>Teleostei</taxon>
        <taxon>Anguilliformes</taxon>
        <taxon>Synaphobranchidae</taxon>
        <taxon>Synaphobranchus</taxon>
    </lineage>
</organism>
<evidence type="ECO:0000256" key="3">
    <source>
        <dbReference type="ARBA" id="ARBA00011655"/>
    </source>
</evidence>
<dbReference type="Proteomes" id="UP001152622">
    <property type="component" value="Chromosome 4"/>
</dbReference>
<comment type="subcellular location">
    <subcellularLocation>
        <location evidence="1">Cytoplasm</location>
        <location evidence="1">Cytoskeleton</location>
        <location evidence="1">Cilium axoneme</location>
    </subcellularLocation>
</comment>
<comment type="caution">
    <text evidence="16">The sequence shown here is derived from an EMBL/GenBank/DDBJ whole genome shotgun (WGS) entry which is preliminary data.</text>
</comment>
<comment type="function">
    <text evidence="11">Force generating protein of respiratory cilia. Produces force towards the minus ends of microtubules. Dynein has ATPase activity.</text>
</comment>
<dbReference type="GO" id="GO:0005874">
    <property type="term" value="C:microtubule"/>
    <property type="evidence" value="ECO:0007669"/>
    <property type="project" value="UniProtKB-KW"/>
</dbReference>
<keyword evidence="5" id="KW-0493">Microtubule</keyword>
<dbReference type="PANTHER" id="PTHR11886">
    <property type="entry name" value="DYNEIN LIGHT CHAIN"/>
    <property type="match status" value="1"/>
</dbReference>
<protein>
    <recommendedName>
        <fullName evidence="12">Dynein axonemal light chain 4</fullName>
    </recommendedName>
</protein>
<evidence type="ECO:0000256" key="8">
    <source>
        <dbReference type="ARBA" id="ARBA00023175"/>
    </source>
</evidence>
<feature type="chain" id="PRO_5040491257" description="Dynein axonemal light chain 4" evidence="15">
    <location>
        <begin position="18"/>
        <end position="586"/>
    </location>
</feature>
<dbReference type="CDD" id="cd21453">
    <property type="entry name" value="DLC-like_DNAL4"/>
    <property type="match status" value="1"/>
</dbReference>
<dbReference type="GO" id="GO:0007017">
    <property type="term" value="P:microtubule-based process"/>
    <property type="evidence" value="ECO:0007669"/>
    <property type="project" value="InterPro"/>
</dbReference>
<evidence type="ECO:0000256" key="6">
    <source>
        <dbReference type="ARBA" id="ARBA00023017"/>
    </source>
</evidence>
<dbReference type="PANTHER" id="PTHR11886:SF2">
    <property type="entry name" value="DYNEIN AXONEMAL LIGHT CHAIN 4"/>
    <property type="match status" value="1"/>
</dbReference>
<reference evidence="16" key="1">
    <citation type="journal article" date="2023" name="Science">
        <title>Genome structures resolve the early diversification of teleost fishes.</title>
        <authorList>
            <person name="Parey E."/>
            <person name="Louis A."/>
            <person name="Montfort J."/>
            <person name="Bouchez O."/>
            <person name="Roques C."/>
            <person name="Iampietro C."/>
            <person name="Lluch J."/>
            <person name="Castinel A."/>
            <person name="Donnadieu C."/>
            <person name="Desvignes T."/>
            <person name="Floi Bucao C."/>
            <person name="Jouanno E."/>
            <person name="Wen M."/>
            <person name="Mejri S."/>
            <person name="Dirks R."/>
            <person name="Jansen H."/>
            <person name="Henkel C."/>
            <person name="Chen W.J."/>
            <person name="Zahm M."/>
            <person name="Cabau C."/>
            <person name="Klopp C."/>
            <person name="Thompson A.W."/>
            <person name="Robinson-Rechavi M."/>
            <person name="Braasch I."/>
            <person name="Lecointre G."/>
            <person name="Bobe J."/>
            <person name="Postlethwait J.H."/>
            <person name="Berthelot C."/>
            <person name="Roest Crollius H."/>
            <person name="Guiguen Y."/>
        </authorList>
    </citation>
    <scope>NUCLEOTIDE SEQUENCE</scope>
    <source>
        <strain evidence="16">WJC10195</strain>
    </source>
</reference>
<keyword evidence="15" id="KW-0732">Signal</keyword>
<keyword evidence="7" id="KW-0969">Cilium</keyword>
<dbReference type="Gene3D" id="3.30.740.10">
    <property type="entry name" value="Protein Inhibitor Of Neuronal Nitric Oxide Synthase"/>
    <property type="match status" value="1"/>
</dbReference>
<evidence type="ECO:0000256" key="11">
    <source>
        <dbReference type="ARBA" id="ARBA00057688"/>
    </source>
</evidence>
<feature type="region of interest" description="Disordered" evidence="14">
    <location>
        <begin position="245"/>
        <end position="308"/>
    </location>
</feature>
<evidence type="ECO:0000256" key="4">
    <source>
        <dbReference type="ARBA" id="ARBA00022490"/>
    </source>
</evidence>
<name>A0A9Q1J089_SYNKA</name>
<evidence type="ECO:0000256" key="7">
    <source>
        <dbReference type="ARBA" id="ARBA00023069"/>
    </source>
</evidence>
<evidence type="ECO:0000256" key="12">
    <source>
        <dbReference type="ARBA" id="ARBA00069494"/>
    </source>
</evidence>
<keyword evidence="8" id="KW-0505">Motor protein</keyword>
<evidence type="ECO:0000256" key="14">
    <source>
        <dbReference type="SAM" id="MobiDB-lite"/>
    </source>
</evidence>
<feature type="coiled-coil region" evidence="13">
    <location>
        <begin position="203"/>
        <end position="230"/>
    </location>
</feature>
<evidence type="ECO:0000313" key="17">
    <source>
        <dbReference type="Proteomes" id="UP001152622"/>
    </source>
</evidence>
<dbReference type="AlphaFoldDB" id="A0A9Q1J089"/>
<evidence type="ECO:0000256" key="1">
    <source>
        <dbReference type="ARBA" id="ARBA00004430"/>
    </source>
</evidence>
<evidence type="ECO:0000256" key="13">
    <source>
        <dbReference type="SAM" id="Coils"/>
    </source>
</evidence>
<keyword evidence="9" id="KW-0206">Cytoskeleton</keyword>
<sequence length="586" mass="61611">MLAFLGAVICIIASVYPGSSTSAHLSLADNQSLSPDAVSQSLSPGSVARAGSLGALHGSESTEAGGLGVGLEAPTFNELSNSGGIGSGGRKQFSFSRLICTPVPAGECKSNNLQQQADEPSLYAGEDLGYFRTTAEQLRQTVLQQKDQILMDQGTIRELTGKLSECESGLEERSAEVERSVGLWGDNRRLMAGDDVQSLALAQMQTARAVEELERAILQLKDRIEKLESELGPLAHNLTEMGAKGLGSVSGTPRRLGGGSAVAGGGPGGRAGEEDRAAGEGEGGAPQADTGATIRRSIRGSAPCTTASPSWSRVCLNTTIPMASSCPFPLRTNYMYGKVKRAVSEMYALTACLWLRAREGGHWHAFLLLRGRAAQRAGAPAGPAQPCGATHQRQGGAVAPCPCHLTAGSTCALAGPLRDGVWKALPGGAAEGAGGGLGCLAPPFEVAGCSYWGRSRTLLGGRFDASQALHPSGPLALQKGMAETVDPKKEEADYKRVHSFPLIRQTDMPEEMRVETMELCVTACEKFSTNNESAAKMIKESMDKKFGSSWHVVIGEGFGFEVTHEVKNLLYMFFGGSLAVCVWKCS</sequence>
<dbReference type="SUPFAM" id="SSF54648">
    <property type="entry name" value="DLC"/>
    <property type="match status" value="1"/>
</dbReference>